<evidence type="ECO:0008006" key="5">
    <source>
        <dbReference type="Google" id="ProtNLM"/>
    </source>
</evidence>
<feature type="chain" id="PRO_5047374643" description="Lipoprotein" evidence="2">
    <location>
        <begin position="27"/>
        <end position="171"/>
    </location>
</feature>
<feature type="signal peptide" evidence="2">
    <location>
        <begin position="1"/>
        <end position="26"/>
    </location>
</feature>
<feature type="region of interest" description="Disordered" evidence="1">
    <location>
        <begin position="26"/>
        <end position="68"/>
    </location>
</feature>
<name>A0ABT9IKV6_9MICC</name>
<sequence>MSQHATLSGRGLAALALLTLGAGLTACSPGPQDSSAPSTAPSSASPPSSAPAPTASPTQPAALPSGFPTALLPTMPGMALVTRSLATQGDFSTIAFNATVTAKPADVEAFYAQRFTAQGFAAPAATTVDGVLTRMFVRSNGDETISLSVADAAGGGSAVTIGATVRAGSVK</sequence>
<evidence type="ECO:0000313" key="4">
    <source>
        <dbReference type="Proteomes" id="UP001232725"/>
    </source>
</evidence>
<protein>
    <recommendedName>
        <fullName evidence="5">Lipoprotein</fullName>
    </recommendedName>
</protein>
<dbReference type="EMBL" id="JAVALS010000001">
    <property type="protein sequence ID" value="MDP5226214.1"/>
    <property type="molecule type" value="Genomic_DNA"/>
</dbReference>
<dbReference type="RefSeq" id="WP_305995234.1">
    <property type="nucleotide sequence ID" value="NZ_JAVALS010000001.1"/>
</dbReference>
<proteinExistence type="predicted"/>
<dbReference type="Proteomes" id="UP001232725">
    <property type="component" value="Unassembled WGS sequence"/>
</dbReference>
<evidence type="ECO:0000256" key="2">
    <source>
        <dbReference type="SAM" id="SignalP"/>
    </source>
</evidence>
<keyword evidence="2" id="KW-0732">Signal</keyword>
<keyword evidence="4" id="KW-1185">Reference proteome</keyword>
<reference evidence="3 4" key="1">
    <citation type="submission" date="2023-08" db="EMBL/GenBank/DDBJ databases">
        <title>Arthrobacter horti sp. nov., isolated from forest soil.</title>
        <authorList>
            <person name="Park M."/>
        </authorList>
    </citation>
    <scope>NUCLEOTIDE SEQUENCE [LARGE SCALE GENOMIC DNA]</scope>
    <source>
        <strain evidence="3 4">YJM1</strain>
    </source>
</reference>
<evidence type="ECO:0000313" key="3">
    <source>
        <dbReference type="EMBL" id="MDP5226214.1"/>
    </source>
</evidence>
<evidence type="ECO:0000256" key="1">
    <source>
        <dbReference type="SAM" id="MobiDB-lite"/>
    </source>
</evidence>
<accession>A0ABT9IKV6</accession>
<gene>
    <name evidence="3" type="ORF">Q9R02_03485</name>
</gene>
<comment type="caution">
    <text evidence="3">The sequence shown here is derived from an EMBL/GenBank/DDBJ whole genome shotgun (WGS) entry which is preliminary data.</text>
</comment>
<feature type="compositionally biased region" description="Low complexity" evidence="1">
    <location>
        <begin position="34"/>
        <end position="65"/>
    </location>
</feature>
<organism evidence="3 4">
    <name type="scientific">Arthrobacter horti</name>
    <dbReference type="NCBI Taxonomy" id="3068273"/>
    <lineage>
        <taxon>Bacteria</taxon>
        <taxon>Bacillati</taxon>
        <taxon>Actinomycetota</taxon>
        <taxon>Actinomycetes</taxon>
        <taxon>Micrococcales</taxon>
        <taxon>Micrococcaceae</taxon>
        <taxon>Arthrobacter</taxon>
    </lineage>
</organism>